<accession>A0A1H0A0M6</accession>
<dbReference type="Gene3D" id="3.60.21.10">
    <property type="match status" value="1"/>
</dbReference>
<dbReference type="GO" id="GO:0046872">
    <property type="term" value="F:metal ion binding"/>
    <property type="evidence" value="ECO:0007669"/>
    <property type="project" value="InterPro"/>
</dbReference>
<keyword evidence="1 2" id="KW-0732">Signal</keyword>
<name>A0A1H0A0M6_9FIRM</name>
<sequence length="411" mass="47059">MRKLLTACITGIMSCMGLPIWAADTQVPIDNLVQIVSENSATAFTVSWQNDTARKDYSVQYRQPGSTDVQSAYVTEPKRPPVYDSQNPPTNTYGAYIKKLKPDTSYEYRIRADGTATAWIPFKTTPEQLNHYKVLVFGDSQSVDYSIWGQTAQTAWKKTPDAAFFIMMGDITDNGQAWYQWRSWYENANVLTSHIPIAPVLGNHEAYSLHWKFAEPYTYKALFPVPYGGPRDQNRLAYSFDYGDVHYVSLNTDYEEIHENHPNMMENEAQWLDRDLAKATQNKKRIIVLMHRPPWDSPYHGALDINGKTFMPIFDKYNVPLVFTAHEHCYARTSPVKNNRTAAAGTIYITTGRSGTETWDASVRKRFDEVYYNPMDMPMYLTLLVEPKDFVVTAYKTDGTVIDTTRIKTTT</sequence>
<evidence type="ECO:0000256" key="2">
    <source>
        <dbReference type="SAM" id="SignalP"/>
    </source>
</evidence>
<dbReference type="InterPro" id="IPR008963">
    <property type="entry name" value="Purple_acid_Pase-like_N"/>
</dbReference>
<gene>
    <name evidence="4" type="ORF">SAMN05660299_02435</name>
</gene>
<organism evidence="4 5">
    <name type="scientific">Megasphaera paucivorans</name>
    <dbReference type="NCBI Taxonomy" id="349095"/>
    <lineage>
        <taxon>Bacteria</taxon>
        <taxon>Bacillati</taxon>
        <taxon>Bacillota</taxon>
        <taxon>Negativicutes</taxon>
        <taxon>Veillonellales</taxon>
        <taxon>Veillonellaceae</taxon>
        <taxon>Megasphaera</taxon>
    </lineage>
</organism>
<dbReference type="Pfam" id="PF16656">
    <property type="entry name" value="Pur_ac_phosph_N"/>
    <property type="match status" value="1"/>
</dbReference>
<dbReference type="PANTHER" id="PTHR45867">
    <property type="entry name" value="PURPLE ACID PHOSPHATASE"/>
    <property type="match status" value="1"/>
</dbReference>
<dbReference type="PROSITE" id="PS51257">
    <property type="entry name" value="PROKAR_LIPOPROTEIN"/>
    <property type="match status" value="1"/>
</dbReference>
<feature type="signal peptide" evidence="2">
    <location>
        <begin position="1"/>
        <end position="22"/>
    </location>
</feature>
<evidence type="ECO:0000259" key="3">
    <source>
        <dbReference type="PROSITE" id="PS50853"/>
    </source>
</evidence>
<dbReference type="SUPFAM" id="SSF56300">
    <property type="entry name" value="Metallo-dependent phosphatases"/>
    <property type="match status" value="1"/>
</dbReference>
<dbReference type="Pfam" id="PF00149">
    <property type="entry name" value="Metallophos"/>
    <property type="match status" value="1"/>
</dbReference>
<keyword evidence="5" id="KW-1185">Reference proteome</keyword>
<dbReference type="InterPro" id="IPR029052">
    <property type="entry name" value="Metallo-depent_PP-like"/>
</dbReference>
<proteinExistence type="predicted"/>
<dbReference type="PANTHER" id="PTHR45867:SF3">
    <property type="entry name" value="ACID PHOSPHATASE TYPE 7"/>
    <property type="match status" value="1"/>
</dbReference>
<evidence type="ECO:0000256" key="1">
    <source>
        <dbReference type="ARBA" id="ARBA00022729"/>
    </source>
</evidence>
<dbReference type="InterPro" id="IPR015914">
    <property type="entry name" value="PAPs_N"/>
</dbReference>
<dbReference type="CDD" id="cd00063">
    <property type="entry name" value="FN3"/>
    <property type="match status" value="1"/>
</dbReference>
<evidence type="ECO:0000313" key="5">
    <source>
        <dbReference type="Proteomes" id="UP000199309"/>
    </source>
</evidence>
<dbReference type="InterPro" id="IPR003961">
    <property type="entry name" value="FN3_dom"/>
</dbReference>
<dbReference type="AlphaFoldDB" id="A0A1H0A0M6"/>
<reference evidence="4 5" key="1">
    <citation type="submission" date="2016-10" db="EMBL/GenBank/DDBJ databases">
        <authorList>
            <person name="de Groot N.N."/>
        </authorList>
    </citation>
    <scope>NUCLEOTIDE SEQUENCE [LARGE SCALE GENOMIC DNA]</scope>
    <source>
        <strain evidence="4 5">DSM 16981</strain>
    </source>
</reference>
<dbReference type="SUPFAM" id="SSF49363">
    <property type="entry name" value="Purple acid phosphatase, N-terminal domain"/>
    <property type="match status" value="1"/>
</dbReference>
<feature type="chain" id="PRO_5011592327" evidence="2">
    <location>
        <begin position="23"/>
        <end position="411"/>
    </location>
</feature>
<feature type="domain" description="Fibronectin type-III" evidence="3">
    <location>
        <begin position="28"/>
        <end position="127"/>
    </location>
</feature>
<dbReference type="EMBL" id="FNHQ01000034">
    <property type="protein sequence ID" value="SDN26937.1"/>
    <property type="molecule type" value="Genomic_DNA"/>
</dbReference>
<dbReference type="InterPro" id="IPR004843">
    <property type="entry name" value="Calcineurin-like_PHP"/>
</dbReference>
<dbReference type="Gene3D" id="2.60.40.10">
    <property type="entry name" value="Immunoglobulins"/>
    <property type="match status" value="1"/>
</dbReference>
<dbReference type="RefSeq" id="WP_245675157.1">
    <property type="nucleotide sequence ID" value="NZ_FNHQ01000034.1"/>
</dbReference>
<dbReference type="STRING" id="349095.SAMN05660299_02435"/>
<dbReference type="GO" id="GO:0003993">
    <property type="term" value="F:acid phosphatase activity"/>
    <property type="evidence" value="ECO:0007669"/>
    <property type="project" value="InterPro"/>
</dbReference>
<dbReference type="PROSITE" id="PS50853">
    <property type="entry name" value="FN3"/>
    <property type="match status" value="1"/>
</dbReference>
<dbReference type="InterPro" id="IPR013783">
    <property type="entry name" value="Ig-like_fold"/>
</dbReference>
<evidence type="ECO:0000313" key="4">
    <source>
        <dbReference type="EMBL" id="SDN26937.1"/>
    </source>
</evidence>
<protein>
    <submittedName>
        <fullName evidence="4">Purple acid Phosphatase, N-terminal domain</fullName>
    </submittedName>
</protein>
<dbReference type="Proteomes" id="UP000199309">
    <property type="component" value="Unassembled WGS sequence"/>
</dbReference>